<keyword evidence="2" id="KW-1185">Reference proteome</keyword>
<name>A8NC50_COPC7</name>
<accession>A8NC50</accession>
<sequence>MKYIAASIGISMLYETAKMARPLWRTYRYRKDLRFTLSHTRGCHRTFTLSHEDGELEFQCQEF</sequence>
<dbReference type="VEuPathDB" id="FungiDB:CC1G_07654"/>
<proteinExistence type="predicted"/>
<dbReference type="Proteomes" id="UP000001861">
    <property type="component" value="Unassembled WGS sequence"/>
</dbReference>
<dbReference type="AlphaFoldDB" id="A8NC50"/>
<dbReference type="RefSeq" id="XP_001832394.2">
    <property type="nucleotide sequence ID" value="XM_001832342.2"/>
</dbReference>
<dbReference type="GeneID" id="6008879"/>
<comment type="caution">
    <text evidence="1">The sequence shown here is derived from an EMBL/GenBank/DDBJ whole genome shotgun (WGS) entry which is preliminary data.</text>
</comment>
<dbReference type="EMBL" id="AACS02000009">
    <property type="protein sequence ID" value="EAU89428.2"/>
    <property type="molecule type" value="Genomic_DNA"/>
</dbReference>
<reference evidence="1 2" key="1">
    <citation type="journal article" date="2010" name="Proc. Natl. Acad. Sci. U.S.A.">
        <title>Insights into evolution of multicellular fungi from the assembled chromosomes of the mushroom Coprinopsis cinerea (Coprinus cinereus).</title>
        <authorList>
            <person name="Stajich J.E."/>
            <person name="Wilke S.K."/>
            <person name="Ahren D."/>
            <person name="Au C.H."/>
            <person name="Birren B.W."/>
            <person name="Borodovsky M."/>
            <person name="Burns C."/>
            <person name="Canback B."/>
            <person name="Casselton L.A."/>
            <person name="Cheng C.K."/>
            <person name="Deng J."/>
            <person name="Dietrich F.S."/>
            <person name="Fargo D.C."/>
            <person name="Farman M.L."/>
            <person name="Gathman A.C."/>
            <person name="Goldberg J."/>
            <person name="Guigo R."/>
            <person name="Hoegger P.J."/>
            <person name="Hooker J.B."/>
            <person name="Huggins A."/>
            <person name="James T.Y."/>
            <person name="Kamada T."/>
            <person name="Kilaru S."/>
            <person name="Kodira C."/>
            <person name="Kues U."/>
            <person name="Kupfer D."/>
            <person name="Kwan H.S."/>
            <person name="Lomsadze A."/>
            <person name="Li W."/>
            <person name="Lilly W.W."/>
            <person name="Ma L.J."/>
            <person name="Mackey A.J."/>
            <person name="Manning G."/>
            <person name="Martin F."/>
            <person name="Muraguchi H."/>
            <person name="Natvig D.O."/>
            <person name="Palmerini H."/>
            <person name="Ramesh M.A."/>
            <person name="Rehmeyer C.J."/>
            <person name="Roe B.A."/>
            <person name="Shenoy N."/>
            <person name="Stanke M."/>
            <person name="Ter-Hovhannisyan V."/>
            <person name="Tunlid A."/>
            <person name="Velagapudi R."/>
            <person name="Vision T.J."/>
            <person name="Zeng Q."/>
            <person name="Zolan M.E."/>
            <person name="Pukkila P.J."/>
        </authorList>
    </citation>
    <scope>NUCLEOTIDE SEQUENCE [LARGE SCALE GENOMIC DNA]</scope>
    <source>
        <strain evidence="2">Okayama-7 / 130 / ATCC MYA-4618 / FGSC 9003</strain>
    </source>
</reference>
<evidence type="ECO:0000313" key="1">
    <source>
        <dbReference type="EMBL" id="EAU89428.2"/>
    </source>
</evidence>
<dbReference type="InParanoid" id="A8NC50"/>
<dbReference type="KEGG" id="cci:CC1G_07654"/>
<gene>
    <name evidence="1" type="ORF">CC1G_07654</name>
</gene>
<protein>
    <submittedName>
        <fullName evidence="1">Uncharacterized protein</fullName>
    </submittedName>
</protein>
<organism evidence="1 2">
    <name type="scientific">Coprinopsis cinerea (strain Okayama-7 / 130 / ATCC MYA-4618 / FGSC 9003)</name>
    <name type="common">Inky cap fungus</name>
    <name type="synonym">Hormographiella aspergillata</name>
    <dbReference type="NCBI Taxonomy" id="240176"/>
    <lineage>
        <taxon>Eukaryota</taxon>
        <taxon>Fungi</taxon>
        <taxon>Dikarya</taxon>
        <taxon>Basidiomycota</taxon>
        <taxon>Agaricomycotina</taxon>
        <taxon>Agaricomycetes</taxon>
        <taxon>Agaricomycetidae</taxon>
        <taxon>Agaricales</taxon>
        <taxon>Agaricineae</taxon>
        <taxon>Psathyrellaceae</taxon>
        <taxon>Coprinopsis</taxon>
    </lineage>
</organism>
<evidence type="ECO:0000313" key="2">
    <source>
        <dbReference type="Proteomes" id="UP000001861"/>
    </source>
</evidence>
<dbReference type="HOGENOM" id="CLU_2885686_0_0_1"/>